<reference evidence="7" key="1">
    <citation type="submission" date="2016-02" db="EMBL/GenBank/DDBJ databases">
        <title>Comparative genomics of biotechnologically important yeasts.</title>
        <authorList>
            <consortium name="DOE Joint Genome Institute"/>
            <person name="Riley R."/>
            <person name="Haridas S."/>
            <person name="Wolfe K.H."/>
            <person name="Lopes M.R."/>
            <person name="Hittinger C.T."/>
            <person name="Goker M."/>
            <person name="Salamov A."/>
            <person name="Wisecaver J."/>
            <person name="Long T.M."/>
            <person name="Aerts A.L."/>
            <person name="Barry K."/>
            <person name="Choi C."/>
            <person name="Clum A."/>
            <person name="Coughlan A.Y."/>
            <person name="Deshpande S."/>
            <person name="Douglass A.P."/>
            <person name="Hanson S.J."/>
            <person name="Klenk H.-P."/>
            <person name="Labutti K."/>
            <person name="Lapidus A."/>
            <person name="Lindquist E."/>
            <person name="Lipzen A."/>
            <person name="Meier-Kolthoff J.P."/>
            <person name="Ohm R.A."/>
            <person name="Otillar R.P."/>
            <person name="Pangilinan J."/>
            <person name="Peng Y."/>
            <person name="Rokas A."/>
            <person name="Rosa C.A."/>
            <person name="Scheuner C."/>
            <person name="Sibirny A.A."/>
            <person name="Slot J.C."/>
            <person name="Stielow J.B."/>
            <person name="Sun H."/>
            <person name="Kurtzman C.P."/>
            <person name="Blackwell M."/>
            <person name="Jeffries T.W."/>
            <person name="Grigoriev I.V."/>
        </authorList>
    </citation>
    <scope>NUCLEOTIDE SEQUENCE [LARGE SCALE GENOMIC DNA]</scope>
    <source>
        <strain evidence="7">NRRL Y-17796</strain>
    </source>
</reference>
<dbReference type="PANTHER" id="PTHR15371:SF0">
    <property type="entry name" value="SD19278P"/>
    <property type="match status" value="1"/>
</dbReference>
<keyword evidence="7" id="KW-1185">Reference proteome</keyword>
<keyword evidence="2" id="KW-0812">Transmembrane</keyword>
<keyword evidence="4" id="KW-0472">Membrane</keyword>
<organism evidence="6 7">
    <name type="scientific">Tortispora caseinolytica NRRL Y-17796</name>
    <dbReference type="NCBI Taxonomy" id="767744"/>
    <lineage>
        <taxon>Eukaryota</taxon>
        <taxon>Fungi</taxon>
        <taxon>Dikarya</taxon>
        <taxon>Ascomycota</taxon>
        <taxon>Saccharomycotina</taxon>
        <taxon>Trigonopsidomycetes</taxon>
        <taxon>Trigonopsidales</taxon>
        <taxon>Trigonopsidaceae</taxon>
        <taxon>Tortispora</taxon>
    </lineage>
</organism>
<dbReference type="PANTHER" id="PTHR15371">
    <property type="entry name" value="TIM23"/>
    <property type="match status" value="1"/>
</dbReference>
<dbReference type="Pfam" id="PF02466">
    <property type="entry name" value="Tim17"/>
    <property type="match status" value="1"/>
</dbReference>
<keyword evidence="3" id="KW-1133">Transmembrane helix</keyword>
<comment type="subcellular location">
    <subcellularLocation>
        <location evidence="1">Membrane</location>
        <topology evidence="1">Multi-pass membrane protein</topology>
    </subcellularLocation>
</comment>
<evidence type="ECO:0000256" key="5">
    <source>
        <dbReference type="SAM" id="MobiDB-lite"/>
    </source>
</evidence>
<evidence type="ECO:0000313" key="6">
    <source>
        <dbReference type="EMBL" id="ODV90573.1"/>
    </source>
</evidence>
<dbReference type="OrthoDB" id="159299at2759"/>
<dbReference type="GO" id="GO:0005744">
    <property type="term" value="C:TIM23 mitochondrial import inner membrane translocase complex"/>
    <property type="evidence" value="ECO:0007669"/>
    <property type="project" value="EnsemblFungi"/>
</dbReference>
<accession>A0A1E4TFU3</accession>
<dbReference type="EMBL" id="KV453842">
    <property type="protein sequence ID" value="ODV90573.1"/>
    <property type="molecule type" value="Genomic_DNA"/>
</dbReference>
<dbReference type="GO" id="GO:0030150">
    <property type="term" value="P:protein import into mitochondrial matrix"/>
    <property type="evidence" value="ECO:0007669"/>
    <property type="project" value="EnsemblFungi"/>
</dbReference>
<dbReference type="Proteomes" id="UP000095023">
    <property type="component" value="Unassembled WGS sequence"/>
</dbReference>
<evidence type="ECO:0000256" key="3">
    <source>
        <dbReference type="ARBA" id="ARBA00022989"/>
    </source>
</evidence>
<dbReference type="GO" id="GO:0030943">
    <property type="term" value="F:mitochondrion targeting sequence binding"/>
    <property type="evidence" value="ECO:0007669"/>
    <property type="project" value="EnsemblFungi"/>
</dbReference>
<dbReference type="GO" id="GO:0008320">
    <property type="term" value="F:protein transmembrane transporter activity"/>
    <property type="evidence" value="ECO:0007669"/>
    <property type="project" value="EnsemblFungi"/>
</dbReference>
<protein>
    <recommendedName>
        <fullName evidence="8">Mitochondrial import inner membrane translocase subunit TIM23</fullName>
    </recommendedName>
</protein>
<evidence type="ECO:0000256" key="1">
    <source>
        <dbReference type="ARBA" id="ARBA00004141"/>
    </source>
</evidence>
<dbReference type="AlphaFoldDB" id="A0A1E4TFU3"/>
<evidence type="ECO:0000256" key="2">
    <source>
        <dbReference type="ARBA" id="ARBA00022692"/>
    </source>
</evidence>
<feature type="region of interest" description="Disordered" evidence="5">
    <location>
        <begin position="1"/>
        <end position="21"/>
    </location>
</feature>
<sequence>MDFSWLLGAKKQDPRSDSSYGEIAPTVSSIIGGENIDSSRLQQLSGVAPGQLEFLDLEGEELSDLPGSRTLLPSRGWSDDLCYGTGATYLLGLGIGGAYGLSEGLRTAPADASSRLRLNYVLNSVTKRGPYLGNSAGVLALTYNVINSSLDSYRGKHDDLNSLFAGALSGAIFRSTHGIRPMMISAGLMTLVSGAWCGLKRVVISD</sequence>
<dbReference type="InterPro" id="IPR045238">
    <property type="entry name" value="Tim23-like"/>
</dbReference>
<name>A0A1E4TFU3_9ASCO</name>
<evidence type="ECO:0008006" key="8">
    <source>
        <dbReference type="Google" id="ProtNLM"/>
    </source>
</evidence>
<evidence type="ECO:0000256" key="4">
    <source>
        <dbReference type="ARBA" id="ARBA00023136"/>
    </source>
</evidence>
<gene>
    <name evidence="6" type="ORF">CANCADRAFT_57054</name>
</gene>
<evidence type="ECO:0000313" key="7">
    <source>
        <dbReference type="Proteomes" id="UP000095023"/>
    </source>
</evidence>
<proteinExistence type="predicted"/>